<feature type="compositionally biased region" description="Basic residues" evidence="5">
    <location>
        <begin position="231"/>
        <end position="242"/>
    </location>
</feature>
<name>A0A6J8EPB8_MYTCO</name>
<dbReference type="OrthoDB" id="2019504at2759"/>
<accession>A0A6J8EPB8</accession>
<evidence type="ECO:0000256" key="1">
    <source>
        <dbReference type="ARBA" id="ARBA00004123"/>
    </source>
</evidence>
<reference evidence="6 7" key="1">
    <citation type="submission" date="2020-06" db="EMBL/GenBank/DDBJ databases">
        <authorList>
            <person name="Li R."/>
            <person name="Bekaert M."/>
        </authorList>
    </citation>
    <scope>NUCLEOTIDE SEQUENCE [LARGE SCALE GENOMIC DNA]</scope>
    <source>
        <strain evidence="7">wild</strain>
    </source>
</reference>
<evidence type="ECO:0000256" key="5">
    <source>
        <dbReference type="SAM" id="MobiDB-lite"/>
    </source>
</evidence>
<feature type="compositionally biased region" description="Basic and acidic residues" evidence="5">
    <location>
        <begin position="263"/>
        <end position="277"/>
    </location>
</feature>
<gene>
    <name evidence="6" type="ORF">MCOR_53808</name>
</gene>
<organism evidence="6 7">
    <name type="scientific">Mytilus coruscus</name>
    <name type="common">Sea mussel</name>
    <dbReference type="NCBI Taxonomy" id="42192"/>
    <lineage>
        <taxon>Eukaryota</taxon>
        <taxon>Metazoa</taxon>
        <taxon>Spiralia</taxon>
        <taxon>Lophotrochozoa</taxon>
        <taxon>Mollusca</taxon>
        <taxon>Bivalvia</taxon>
        <taxon>Autobranchia</taxon>
        <taxon>Pteriomorphia</taxon>
        <taxon>Mytilida</taxon>
        <taxon>Mytiloidea</taxon>
        <taxon>Mytilidae</taxon>
        <taxon>Mytilinae</taxon>
        <taxon>Mytilus</taxon>
    </lineage>
</organism>
<keyword evidence="7" id="KW-1185">Reference proteome</keyword>
<evidence type="ECO:0000256" key="2">
    <source>
        <dbReference type="ARBA" id="ARBA00006374"/>
    </source>
</evidence>
<dbReference type="PANTHER" id="PTHR13026:SF0">
    <property type="entry name" value="RIBOSOMAL RNA PROCESSING 1B"/>
    <property type="match status" value="1"/>
</dbReference>
<evidence type="ECO:0000256" key="4">
    <source>
        <dbReference type="ARBA" id="ARBA00023242"/>
    </source>
</evidence>
<dbReference type="Proteomes" id="UP000507470">
    <property type="component" value="Unassembled WGS sequence"/>
</dbReference>
<sequence length="406" mass="46512">MDKFMMLFRNMLTQSLEFLKKQKWKKNLITKFTDILSNKIMTIKEDTAPDGLKIHFTDIYLDELERVGAEELAPGKVLSLLAPFSNYLQNSRNPVVVGRVVSRVFDAIIQQTVDDAMTAAEKQIEKEEGDSDNEENSDEEEKEEIEDPEDIDIPPRLQFDFKAIADTLFQLGSSKDCVSKNRNRIYRLVKRFQDLNEGVLPKEKIDEEEGDVLKKKDISLAVQRLENLEVRKKKKKKKKKKNNLQGENEGSQGGETENLNSKMETKKVKRKNGDLKTETSWSPLKKKKKVNEGQIDTEKKETNQEMKNQAQRISPKLTSARKTGKQKKKQNNTSKKKKGNKYSATSLLSESMGDNSTPSKSKHKLNDKSFDQSMAEVFDNVSHDNSNETNNEQVISVKAKKKEKLC</sequence>
<proteinExistence type="inferred from homology"/>
<dbReference type="Pfam" id="PF05997">
    <property type="entry name" value="Nop52"/>
    <property type="match status" value="1"/>
</dbReference>
<feature type="region of interest" description="Disordered" evidence="5">
    <location>
        <begin position="123"/>
        <end position="151"/>
    </location>
</feature>
<comment type="similarity">
    <text evidence="2">Belongs to the RRP1 family.</text>
</comment>
<dbReference type="PANTHER" id="PTHR13026">
    <property type="entry name" value="NNP-1 PROTEIN NOVEL NUCLEAR PROTEIN 1 NOP52"/>
    <property type="match status" value="1"/>
</dbReference>
<dbReference type="GO" id="GO:0005634">
    <property type="term" value="C:nucleus"/>
    <property type="evidence" value="ECO:0007669"/>
    <property type="project" value="UniProtKB-SubCell"/>
</dbReference>
<evidence type="ECO:0000313" key="6">
    <source>
        <dbReference type="EMBL" id="CAC5421716.1"/>
    </source>
</evidence>
<feature type="compositionally biased region" description="Polar residues" evidence="5">
    <location>
        <begin position="305"/>
        <end position="321"/>
    </location>
</feature>
<feature type="compositionally biased region" description="Basic residues" evidence="5">
    <location>
        <begin position="322"/>
        <end position="340"/>
    </location>
</feature>
<keyword evidence="3" id="KW-0698">rRNA processing</keyword>
<dbReference type="EMBL" id="CACVKT020009374">
    <property type="protein sequence ID" value="CAC5421716.1"/>
    <property type="molecule type" value="Genomic_DNA"/>
</dbReference>
<dbReference type="InterPro" id="IPR010301">
    <property type="entry name" value="RRP1"/>
</dbReference>
<feature type="compositionally biased region" description="Polar residues" evidence="5">
    <location>
        <begin position="243"/>
        <end position="262"/>
    </location>
</feature>
<comment type="subcellular location">
    <subcellularLocation>
        <location evidence="1">Nucleus</location>
    </subcellularLocation>
</comment>
<evidence type="ECO:0000256" key="3">
    <source>
        <dbReference type="ARBA" id="ARBA00022552"/>
    </source>
</evidence>
<dbReference type="GO" id="GO:0006364">
    <property type="term" value="P:rRNA processing"/>
    <property type="evidence" value="ECO:0007669"/>
    <property type="project" value="UniProtKB-KW"/>
</dbReference>
<evidence type="ECO:0000313" key="7">
    <source>
        <dbReference type="Proteomes" id="UP000507470"/>
    </source>
</evidence>
<feature type="compositionally biased region" description="Polar residues" evidence="5">
    <location>
        <begin position="342"/>
        <end position="359"/>
    </location>
</feature>
<dbReference type="AlphaFoldDB" id="A0A6J8EPB8"/>
<dbReference type="GO" id="GO:0030688">
    <property type="term" value="C:preribosome, small subunit precursor"/>
    <property type="evidence" value="ECO:0007669"/>
    <property type="project" value="InterPro"/>
</dbReference>
<feature type="compositionally biased region" description="Acidic residues" evidence="5">
    <location>
        <begin position="127"/>
        <end position="151"/>
    </location>
</feature>
<protein>
    <submittedName>
        <fullName evidence="6">RRP1</fullName>
    </submittedName>
</protein>
<keyword evidence="4" id="KW-0539">Nucleus</keyword>
<feature type="region of interest" description="Disordered" evidence="5">
    <location>
        <begin position="231"/>
        <end position="406"/>
    </location>
</feature>